<accession>A0A4Q7LSZ7</accession>
<name>A0A4Q7LSZ7_9MICO</name>
<reference evidence="1 2" key="1">
    <citation type="journal article" date="2015" name="Stand. Genomic Sci.">
        <title>Genomic Encyclopedia of Bacterial and Archaeal Type Strains, Phase III: the genomes of soil and plant-associated and newly described type strains.</title>
        <authorList>
            <person name="Whitman W.B."/>
            <person name="Woyke T."/>
            <person name="Klenk H.P."/>
            <person name="Zhou Y."/>
            <person name="Lilburn T.G."/>
            <person name="Beck B.J."/>
            <person name="De Vos P."/>
            <person name="Vandamme P."/>
            <person name="Eisen J.A."/>
            <person name="Garrity G."/>
            <person name="Hugenholtz P."/>
            <person name="Kyrpides N.C."/>
        </authorList>
    </citation>
    <scope>NUCLEOTIDE SEQUENCE [LARGE SCALE GENOMIC DNA]</scope>
    <source>
        <strain evidence="1 2">CV2</strain>
    </source>
</reference>
<dbReference type="Proteomes" id="UP000293519">
    <property type="component" value="Unassembled WGS sequence"/>
</dbReference>
<evidence type="ECO:0000313" key="2">
    <source>
        <dbReference type="Proteomes" id="UP000293519"/>
    </source>
</evidence>
<evidence type="ECO:0000313" key="1">
    <source>
        <dbReference type="EMBL" id="RZS57427.1"/>
    </source>
</evidence>
<dbReference type="RefSeq" id="WP_130484999.1">
    <property type="nucleotide sequence ID" value="NZ_SGWW01000002.1"/>
</dbReference>
<dbReference type="Pfam" id="PF18986">
    <property type="entry name" value="DUF5719"/>
    <property type="match status" value="1"/>
</dbReference>
<evidence type="ECO:0008006" key="3">
    <source>
        <dbReference type="Google" id="ProtNLM"/>
    </source>
</evidence>
<sequence length="496" mass="48683">MTERTRRLALLSGRAGLSLLAGAALLALGAAAIAVPGPRIGEGAEPIDIVPDRAEQALACAGGVLGLTLGENPQVTVTAMPQLVSAGDGAVVSSLTGSDALPAELPLEATLANAVPPAVVTLPADAPDERVAATETVRVAGSEAAGFVAAECAPAQRTAWLVGGDTTVGRTTWITLANPGPVDATVDLALWGASGPIEAPGATGIIVSPGFQRVIALDGLAVDELSPVVGVTARAGAVDARLQTSTVRGLEPGGLSVVSPIASPAETLVIPGVPIVNPEAVQQRSAAEGGDLFPTLRLLAPDSDADVTVRVIAASDESGASSASVPPAVTTSLSAGTVVDLPFAELPAGDWAFIVEASAPVVAAVRVSTVDPSPEALPGPVAGLAASIDQQWVVPSPVLSDGTRTLGAVGALAGTTARLHLAATSGAAQVDLDGRLIDVPAGGAVSVPVAGSTPLGITVTGAPVAASVSYRGDAAVATTRILAPRAAQQALSVLVD</sequence>
<dbReference type="EMBL" id="SGWW01000002">
    <property type="protein sequence ID" value="RZS57427.1"/>
    <property type="molecule type" value="Genomic_DNA"/>
</dbReference>
<comment type="caution">
    <text evidence="1">The sequence shown here is derived from an EMBL/GenBank/DDBJ whole genome shotgun (WGS) entry which is preliminary data.</text>
</comment>
<gene>
    <name evidence="1" type="ORF">EV141_1139</name>
</gene>
<dbReference type="OrthoDB" id="3264966at2"/>
<keyword evidence="2" id="KW-1185">Reference proteome</keyword>
<proteinExistence type="predicted"/>
<dbReference type="AlphaFoldDB" id="A0A4Q7LSZ7"/>
<protein>
    <recommendedName>
        <fullName evidence="3">Large extracellular alpha-helical protein</fullName>
    </recommendedName>
</protein>
<dbReference type="InterPro" id="IPR043777">
    <property type="entry name" value="DUF5719"/>
</dbReference>
<organism evidence="1 2">
    <name type="scientific">Microcella putealis</name>
    <dbReference type="NCBI Taxonomy" id="337005"/>
    <lineage>
        <taxon>Bacteria</taxon>
        <taxon>Bacillati</taxon>
        <taxon>Actinomycetota</taxon>
        <taxon>Actinomycetes</taxon>
        <taxon>Micrococcales</taxon>
        <taxon>Microbacteriaceae</taxon>
        <taxon>Microcella</taxon>
    </lineage>
</organism>